<protein>
    <submittedName>
        <fullName evidence="13">8951_t:CDS:1</fullName>
    </submittedName>
</protein>
<evidence type="ECO:0000313" key="13">
    <source>
        <dbReference type="EMBL" id="CAI2189592.1"/>
    </source>
</evidence>
<dbReference type="PANTHER" id="PTHR23289:SF2">
    <property type="entry name" value="CYTOCHROME C OXIDASE ASSEMBLY PROTEIN COX15 HOMOLOG"/>
    <property type="match status" value="1"/>
</dbReference>
<evidence type="ECO:0000256" key="5">
    <source>
        <dbReference type="ARBA" id="ARBA00022989"/>
    </source>
</evidence>
<comment type="subcellular location">
    <subcellularLocation>
        <location evidence="2">Membrane</location>
        <topology evidence="2">Multi-pass membrane protein</topology>
    </subcellularLocation>
</comment>
<reference evidence="13" key="1">
    <citation type="submission" date="2022-08" db="EMBL/GenBank/DDBJ databases">
        <authorList>
            <person name="Kallberg Y."/>
            <person name="Tangrot J."/>
            <person name="Rosling A."/>
        </authorList>
    </citation>
    <scope>NUCLEOTIDE SEQUENCE</scope>
    <source>
        <strain evidence="13">Wild A</strain>
    </source>
</reference>
<comment type="caution">
    <text evidence="13">The sequence shown here is derived from an EMBL/GenBank/DDBJ whole genome shotgun (WGS) entry which is preliminary data.</text>
</comment>
<dbReference type="GO" id="GO:0016653">
    <property type="term" value="F:oxidoreductase activity, acting on NAD(P)H, heme protein as acceptor"/>
    <property type="evidence" value="ECO:0007669"/>
    <property type="project" value="TreeGrafter"/>
</dbReference>
<evidence type="ECO:0000256" key="3">
    <source>
        <dbReference type="ARBA" id="ARBA00022692"/>
    </source>
</evidence>
<evidence type="ECO:0000313" key="14">
    <source>
        <dbReference type="Proteomes" id="UP001153678"/>
    </source>
</evidence>
<evidence type="ECO:0000256" key="6">
    <source>
        <dbReference type="ARBA" id="ARBA00023002"/>
    </source>
</evidence>
<feature type="transmembrane region" description="Helical" evidence="12">
    <location>
        <begin position="115"/>
        <end position="135"/>
    </location>
</feature>
<accession>A0A9W4T251</accession>
<gene>
    <name evidence="13" type="ORF">FWILDA_LOCUS14156</name>
</gene>
<name>A0A9W4T251_9GLOM</name>
<comment type="catalytic activity">
    <reaction evidence="11">
        <text>Fe(II)-heme o + 2 A + H2O = Fe(II)-heme a + 2 AH2</text>
        <dbReference type="Rhea" id="RHEA:63388"/>
        <dbReference type="ChEBI" id="CHEBI:13193"/>
        <dbReference type="ChEBI" id="CHEBI:15377"/>
        <dbReference type="ChEBI" id="CHEBI:17499"/>
        <dbReference type="ChEBI" id="CHEBI:60530"/>
        <dbReference type="ChEBI" id="CHEBI:61715"/>
        <dbReference type="EC" id="1.17.99.9"/>
    </reaction>
    <physiologicalReaction direction="left-to-right" evidence="11">
        <dbReference type="Rhea" id="RHEA:63389"/>
    </physiologicalReaction>
</comment>
<feature type="transmembrane region" description="Helical" evidence="12">
    <location>
        <begin position="230"/>
        <end position="248"/>
    </location>
</feature>
<feature type="transmembrane region" description="Helical" evidence="12">
    <location>
        <begin position="268"/>
        <end position="287"/>
    </location>
</feature>
<organism evidence="13 14">
    <name type="scientific">Funneliformis geosporum</name>
    <dbReference type="NCBI Taxonomy" id="1117311"/>
    <lineage>
        <taxon>Eukaryota</taxon>
        <taxon>Fungi</taxon>
        <taxon>Fungi incertae sedis</taxon>
        <taxon>Mucoromycota</taxon>
        <taxon>Glomeromycotina</taxon>
        <taxon>Glomeromycetes</taxon>
        <taxon>Glomerales</taxon>
        <taxon>Glomeraceae</taxon>
        <taxon>Funneliformis</taxon>
    </lineage>
</organism>
<dbReference type="OrthoDB" id="1726137at2759"/>
<feature type="transmembrane region" description="Helical" evidence="12">
    <location>
        <begin position="322"/>
        <end position="343"/>
    </location>
</feature>
<keyword evidence="8" id="KW-0350">Heme biosynthesis</keyword>
<keyword evidence="9 12" id="KW-0472">Membrane</keyword>
<dbReference type="InterPro" id="IPR023754">
    <property type="entry name" value="HemeA_Synthase_type2"/>
</dbReference>
<feature type="transmembrane region" description="Helical" evidence="12">
    <location>
        <begin position="200"/>
        <end position="218"/>
    </location>
</feature>
<feature type="transmembrane region" description="Helical" evidence="12">
    <location>
        <begin position="394"/>
        <end position="411"/>
    </location>
</feature>
<dbReference type="EMBL" id="CAMKVN010005916">
    <property type="protein sequence ID" value="CAI2189592.1"/>
    <property type="molecule type" value="Genomic_DNA"/>
</dbReference>
<evidence type="ECO:0000256" key="4">
    <source>
        <dbReference type="ARBA" id="ARBA00022723"/>
    </source>
</evidence>
<feature type="transmembrane region" description="Helical" evidence="12">
    <location>
        <begin position="423"/>
        <end position="447"/>
    </location>
</feature>
<dbReference type="InterPro" id="IPR003780">
    <property type="entry name" value="COX15/CtaA_fam"/>
</dbReference>
<dbReference type="Proteomes" id="UP001153678">
    <property type="component" value="Unassembled WGS sequence"/>
</dbReference>
<dbReference type="GO" id="GO:0120547">
    <property type="term" value="F:heme A synthase activity"/>
    <property type="evidence" value="ECO:0007669"/>
    <property type="project" value="UniProtKB-EC"/>
</dbReference>
<comment type="cofactor">
    <cofactor evidence="1">
        <name>heme b</name>
        <dbReference type="ChEBI" id="CHEBI:60344"/>
    </cofactor>
</comment>
<keyword evidence="4" id="KW-0479">Metal-binding</keyword>
<keyword evidence="3 12" id="KW-0812">Transmembrane</keyword>
<proteinExistence type="inferred from homology"/>
<dbReference type="GO" id="GO:0046872">
    <property type="term" value="F:metal ion binding"/>
    <property type="evidence" value="ECO:0007669"/>
    <property type="project" value="UniProtKB-KW"/>
</dbReference>
<dbReference type="HAMAP" id="MF_01665">
    <property type="entry name" value="HemeA_synth_type2"/>
    <property type="match status" value="1"/>
</dbReference>
<dbReference type="Pfam" id="PF02628">
    <property type="entry name" value="COX15-CtaA"/>
    <property type="match status" value="1"/>
</dbReference>
<feature type="transmembrane region" description="Helical" evidence="12">
    <location>
        <begin position="453"/>
        <end position="470"/>
    </location>
</feature>
<evidence type="ECO:0000256" key="8">
    <source>
        <dbReference type="ARBA" id="ARBA00023133"/>
    </source>
</evidence>
<evidence type="ECO:0000256" key="1">
    <source>
        <dbReference type="ARBA" id="ARBA00001970"/>
    </source>
</evidence>
<dbReference type="AlphaFoldDB" id="A0A9W4T251"/>
<keyword evidence="14" id="KW-1185">Reference proteome</keyword>
<dbReference type="GO" id="GO:0006784">
    <property type="term" value="P:heme A biosynthetic process"/>
    <property type="evidence" value="ECO:0007669"/>
    <property type="project" value="InterPro"/>
</dbReference>
<comment type="pathway">
    <text evidence="10">Porphyrin-containing compound metabolism; heme A biosynthesis; heme A from heme O: step 1/1.</text>
</comment>
<evidence type="ECO:0000256" key="11">
    <source>
        <dbReference type="ARBA" id="ARBA00048044"/>
    </source>
</evidence>
<evidence type="ECO:0000256" key="2">
    <source>
        <dbReference type="ARBA" id="ARBA00004141"/>
    </source>
</evidence>
<keyword evidence="6" id="KW-0560">Oxidoreductase</keyword>
<evidence type="ECO:0000256" key="7">
    <source>
        <dbReference type="ARBA" id="ARBA00023004"/>
    </source>
</evidence>
<dbReference type="GO" id="GO:0005743">
    <property type="term" value="C:mitochondrial inner membrane"/>
    <property type="evidence" value="ECO:0007669"/>
    <property type="project" value="TreeGrafter"/>
</dbReference>
<sequence>MVSNNTFCLFQRHSQIIIRMVRTNLKTNLTSKNTQYFPTSRYFHITTQIPSNFSLTKQKPLFIPSKLLFTNPYRKLVSPVNVSALALRRNSVKTTTPKTSMSADTTAIKFTKPIVGYWLLGTAGLVFGIVVFGGLTRLTESGLSIVEWKPITGVIPPLTNAQWNQEFENYKQFPEYKLLNYEMALPEFKYIYFMEWTHRVWGRAIGLAFIIPATYFGFRGYISKATLNKVIGLGGLLGFQGVLGWYMVKSGLSEELMATPNAVPRVSHYRLAAHLGSAFLLYAGMLLTGLQVLQDAKVANGTFSKTVAKALANPAINTFRRFAIGTAALVFLTSMSGALVAGLDAGLIYNEFPFMGKSIVPPSSELFSKFYARPGDSILWRNFFDNPTTVQFDHRVLGVTTLSVITTLWLYSRKVPLPPQVKLAVNHLLGIASLQVILGIGTLIYMVPIPLASVHQAGSLTLLSAALWLIHTMRRIPIKI</sequence>
<keyword evidence="7" id="KW-0408">Iron</keyword>
<evidence type="ECO:0000256" key="9">
    <source>
        <dbReference type="ARBA" id="ARBA00023136"/>
    </source>
</evidence>
<keyword evidence="5 12" id="KW-1133">Transmembrane helix</keyword>
<evidence type="ECO:0000256" key="12">
    <source>
        <dbReference type="SAM" id="Phobius"/>
    </source>
</evidence>
<dbReference type="PANTHER" id="PTHR23289">
    <property type="entry name" value="CYTOCHROME C OXIDASE ASSEMBLY PROTEIN COX15"/>
    <property type="match status" value="1"/>
</dbReference>
<evidence type="ECO:0000256" key="10">
    <source>
        <dbReference type="ARBA" id="ARBA00044501"/>
    </source>
</evidence>